<accession>A0A1E5VIH8</accession>
<dbReference type="AlphaFoldDB" id="A0A1E5VIH8"/>
<keyword evidence="2" id="KW-1185">Reference proteome</keyword>
<name>A0A1E5VIH8_9POAL</name>
<feature type="non-terminal residue" evidence="1">
    <location>
        <position position="1"/>
    </location>
</feature>
<gene>
    <name evidence="1" type="ORF">BAE44_0014064</name>
</gene>
<evidence type="ECO:0000313" key="2">
    <source>
        <dbReference type="Proteomes" id="UP000095767"/>
    </source>
</evidence>
<dbReference type="EMBL" id="LWDX02038625">
    <property type="protein sequence ID" value="OEL24917.1"/>
    <property type="molecule type" value="Genomic_DNA"/>
</dbReference>
<proteinExistence type="predicted"/>
<sequence length="36" mass="4076">LWSWWQSQSVKGRVGGLSLSLHQHLACKMCLMAVAY</sequence>
<protein>
    <submittedName>
        <fullName evidence="1">Uncharacterized protein</fullName>
    </submittedName>
</protein>
<comment type="caution">
    <text evidence="1">The sequence shown here is derived from an EMBL/GenBank/DDBJ whole genome shotgun (WGS) entry which is preliminary data.</text>
</comment>
<organism evidence="1 2">
    <name type="scientific">Dichanthelium oligosanthes</name>
    <dbReference type="NCBI Taxonomy" id="888268"/>
    <lineage>
        <taxon>Eukaryota</taxon>
        <taxon>Viridiplantae</taxon>
        <taxon>Streptophyta</taxon>
        <taxon>Embryophyta</taxon>
        <taxon>Tracheophyta</taxon>
        <taxon>Spermatophyta</taxon>
        <taxon>Magnoliopsida</taxon>
        <taxon>Liliopsida</taxon>
        <taxon>Poales</taxon>
        <taxon>Poaceae</taxon>
        <taxon>PACMAD clade</taxon>
        <taxon>Panicoideae</taxon>
        <taxon>Panicodae</taxon>
        <taxon>Paniceae</taxon>
        <taxon>Dichantheliinae</taxon>
        <taxon>Dichanthelium</taxon>
    </lineage>
</organism>
<evidence type="ECO:0000313" key="1">
    <source>
        <dbReference type="EMBL" id="OEL24917.1"/>
    </source>
</evidence>
<reference evidence="1 2" key="1">
    <citation type="submission" date="2016-09" db="EMBL/GenBank/DDBJ databases">
        <title>The draft genome of Dichanthelium oligosanthes: A C3 panicoid grass species.</title>
        <authorList>
            <person name="Studer A.J."/>
            <person name="Schnable J.C."/>
            <person name="Brutnell T.P."/>
        </authorList>
    </citation>
    <scope>NUCLEOTIDE SEQUENCE [LARGE SCALE GENOMIC DNA]</scope>
    <source>
        <strain evidence="2">cv. Kellogg 1175</strain>
        <tissue evidence="1">Leaf</tissue>
    </source>
</reference>
<dbReference type="Proteomes" id="UP000095767">
    <property type="component" value="Unassembled WGS sequence"/>
</dbReference>